<protein>
    <submittedName>
        <fullName evidence="3">CAAX protease</fullName>
    </submittedName>
</protein>
<feature type="transmembrane region" description="Helical" evidence="1">
    <location>
        <begin position="205"/>
        <end position="228"/>
    </location>
</feature>
<keyword evidence="3" id="KW-0378">Hydrolase</keyword>
<name>A0A1U7LZZ6_9FIRM</name>
<keyword evidence="4" id="KW-1185">Reference proteome</keyword>
<comment type="caution">
    <text evidence="3">The sequence shown here is derived from an EMBL/GenBank/DDBJ whole genome shotgun (WGS) entry which is preliminary data.</text>
</comment>
<evidence type="ECO:0000313" key="3">
    <source>
        <dbReference type="EMBL" id="OLR65002.1"/>
    </source>
</evidence>
<dbReference type="InterPro" id="IPR003675">
    <property type="entry name" value="Rce1/LyrA-like_dom"/>
</dbReference>
<proteinExistence type="predicted"/>
<feature type="transmembrane region" description="Helical" evidence="1">
    <location>
        <begin position="71"/>
        <end position="90"/>
    </location>
</feature>
<dbReference type="PANTHER" id="PTHR39430">
    <property type="entry name" value="MEMBRANE-ASSOCIATED PROTEASE-RELATED"/>
    <property type="match status" value="1"/>
</dbReference>
<keyword evidence="1" id="KW-0812">Transmembrane</keyword>
<dbReference type="EMBL" id="MJIH01000001">
    <property type="protein sequence ID" value="OLR65002.1"/>
    <property type="molecule type" value="Genomic_DNA"/>
</dbReference>
<feature type="transmembrane region" description="Helical" evidence="1">
    <location>
        <begin position="7"/>
        <end position="26"/>
    </location>
</feature>
<accession>A0A1U7LZZ6</accession>
<reference evidence="3 4" key="1">
    <citation type="journal article" date="2016" name="Appl. Environ. Microbiol.">
        <title>Function and Phylogeny of Bacterial Butyryl Coenzyme A:Acetate Transferases and Their Diversity in the Proximal Colon of Swine.</title>
        <authorList>
            <person name="Trachsel J."/>
            <person name="Bayles D.O."/>
            <person name="Looft T."/>
            <person name="Levine U.Y."/>
            <person name="Allen H.K."/>
        </authorList>
    </citation>
    <scope>NUCLEOTIDE SEQUENCE [LARGE SCALE GENOMIC DNA]</scope>
    <source>
        <strain evidence="3 4">35-6-1</strain>
    </source>
</reference>
<feature type="domain" description="CAAX prenyl protease 2/Lysostaphin resistance protein A-like" evidence="2">
    <location>
        <begin position="98"/>
        <end position="196"/>
    </location>
</feature>
<feature type="transmembrane region" description="Helical" evidence="1">
    <location>
        <begin position="132"/>
        <end position="153"/>
    </location>
</feature>
<dbReference type="GO" id="GO:0080120">
    <property type="term" value="P:CAAX-box protein maturation"/>
    <property type="evidence" value="ECO:0007669"/>
    <property type="project" value="UniProtKB-ARBA"/>
</dbReference>
<organism evidence="3 4">
    <name type="scientific">Peptoniphilus porci</name>
    <dbReference type="NCBI Taxonomy" id="2652280"/>
    <lineage>
        <taxon>Bacteria</taxon>
        <taxon>Bacillati</taxon>
        <taxon>Bacillota</taxon>
        <taxon>Tissierellia</taxon>
        <taxon>Tissierellales</taxon>
        <taxon>Peptoniphilaceae</taxon>
        <taxon>Peptoniphilus</taxon>
    </lineage>
</organism>
<evidence type="ECO:0000256" key="1">
    <source>
        <dbReference type="SAM" id="Phobius"/>
    </source>
</evidence>
<dbReference type="GO" id="GO:0004175">
    <property type="term" value="F:endopeptidase activity"/>
    <property type="evidence" value="ECO:0007669"/>
    <property type="project" value="UniProtKB-ARBA"/>
</dbReference>
<feature type="transmembrane region" description="Helical" evidence="1">
    <location>
        <begin position="159"/>
        <end position="178"/>
    </location>
</feature>
<keyword evidence="3" id="KW-0645">Protease</keyword>
<dbReference type="Pfam" id="PF02517">
    <property type="entry name" value="Rce1-like"/>
    <property type="match status" value="1"/>
</dbReference>
<gene>
    <name evidence="3" type="ORF">BIV18_05475</name>
</gene>
<feature type="transmembrane region" description="Helical" evidence="1">
    <location>
        <begin position="96"/>
        <end position="112"/>
    </location>
</feature>
<evidence type="ECO:0000313" key="4">
    <source>
        <dbReference type="Proteomes" id="UP000187166"/>
    </source>
</evidence>
<sequence>MKKNYTILSLYYVLMALGLFVCKHFLNTPYDSSNFSEKFLPFMILLSLLVLYYGLKNKDQLVLSKSKSPSYLLSALIFVPVAGFGVYSIIKSFSLNLAFFILIVDTALIGIAEEGMFRGIVLGGLVRKIHPVLAILISSFFFSLLHILNILGGLPFSEVTNQMLSTFIMGVFLAAMYLDTKNIIFPIIFHSLWDYILLSESLADISFLPLLLIGINVGEIIVSLLIIIKLMKASKQFYI</sequence>
<dbReference type="PANTHER" id="PTHR39430:SF1">
    <property type="entry name" value="PROTEASE"/>
    <property type="match status" value="1"/>
</dbReference>
<keyword evidence="1" id="KW-1133">Transmembrane helix</keyword>
<evidence type="ECO:0000259" key="2">
    <source>
        <dbReference type="Pfam" id="PF02517"/>
    </source>
</evidence>
<dbReference type="AlphaFoldDB" id="A0A1U7LZZ6"/>
<feature type="transmembrane region" description="Helical" evidence="1">
    <location>
        <begin position="38"/>
        <end position="55"/>
    </location>
</feature>
<dbReference type="GO" id="GO:0006508">
    <property type="term" value="P:proteolysis"/>
    <property type="evidence" value="ECO:0007669"/>
    <property type="project" value="UniProtKB-KW"/>
</dbReference>
<keyword evidence="1" id="KW-0472">Membrane</keyword>
<dbReference type="Proteomes" id="UP000187166">
    <property type="component" value="Unassembled WGS sequence"/>
</dbReference>